<comment type="caution">
    <text evidence="4">The sequence shown here is derived from an EMBL/GenBank/DDBJ whole genome shotgun (WGS) entry which is preliminary data.</text>
</comment>
<keyword evidence="1 4" id="KW-0378">Hydrolase</keyword>
<feature type="compositionally biased region" description="Polar residues" evidence="2">
    <location>
        <begin position="24"/>
        <end position="35"/>
    </location>
</feature>
<dbReference type="PANTHER" id="PTHR33886">
    <property type="entry name" value="UNSATURATED RHAMNOGALACTURONAN HYDROLASE (EUROFUNG)"/>
    <property type="match status" value="1"/>
</dbReference>
<dbReference type="InterPro" id="IPR008928">
    <property type="entry name" value="6-hairpin_glycosidase_sf"/>
</dbReference>
<dbReference type="InterPro" id="IPR010905">
    <property type="entry name" value="Glyco_hydro_88"/>
</dbReference>
<dbReference type="Gene3D" id="1.50.10.10">
    <property type="match status" value="1"/>
</dbReference>
<dbReference type="GO" id="GO:0005975">
    <property type="term" value="P:carbohydrate metabolic process"/>
    <property type="evidence" value="ECO:0007669"/>
    <property type="project" value="InterPro"/>
</dbReference>
<evidence type="ECO:0000313" key="5">
    <source>
        <dbReference type="Proteomes" id="UP000678545"/>
    </source>
</evidence>
<protein>
    <submittedName>
        <fullName evidence="4">Glycoside hydrolase family 88 protein</fullName>
    </submittedName>
</protein>
<dbReference type="PANTHER" id="PTHR33886:SF8">
    <property type="entry name" value="UNSATURATED RHAMNOGALACTURONAN HYDROLASE (EUROFUNG)"/>
    <property type="match status" value="1"/>
</dbReference>
<dbReference type="SUPFAM" id="SSF48208">
    <property type="entry name" value="Six-hairpin glycosidases"/>
    <property type="match status" value="1"/>
</dbReference>
<sequence>MRHTTLGLSALTLLCAASVHASTSANPQYRNTDNPNLADKGEGTYPIPYKMPVVKEVTDALHRIRAYLESTTPTRIIHKGTGAAVTDLKKPIKEAIFEPSKGDYGIMVYEMGVVHSGLLKVRAATQDARFTAMTERHLRFFAETMPYFKAQEEQFHLERANSFSRFLDPRSLDDSGSMCAALIRARFAKVGPDLDQMIQICGDWVANKQFRLADGTLARKRPQAVSLWADDMYMGIPALAELGHMTGDVRYFDDAVRNVLQMSQYMFNAQNNLYTHGWNENNPDAPRFYWARANGWAVLAMSDLLDVLPKSHPGYNQVLNQLRANLKGIAEQQSGQGLWHQMLDRHDSYLETSASAMFVYAIAHAVNQGWISPSTWGSIAQAGWAGLANRITNKGEIEGICVGTTFASDHVYYYHRPTSVEALHGYGPTLMAGAEIIQMLNNPAFNIEHKVRTYHYVPSNAAKTDYREHH</sequence>
<feature type="chain" id="PRO_5037681803" evidence="3">
    <location>
        <begin position="22"/>
        <end position="470"/>
    </location>
</feature>
<evidence type="ECO:0000256" key="1">
    <source>
        <dbReference type="ARBA" id="ARBA00022801"/>
    </source>
</evidence>
<gene>
    <name evidence="4" type="ORF">KDM90_07630</name>
</gene>
<feature type="region of interest" description="Disordered" evidence="2">
    <location>
        <begin position="24"/>
        <end position="43"/>
    </location>
</feature>
<dbReference type="AlphaFoldDB" id="A0A941IDD7"/>
<accession>A0A941IDD7</accession>
<dbReference type="GO" id="GO:0016787">
    <property type="term" value="F:hydrolase activity"/>
    <property type="evidence" value="ECO:0007669"/>
    <property type="project" value="UniProtKB-KW"/>
</dbReference>
<keyword evidence="3" id="KW-0732">Signal</keyword>
<dbReference type="Proteomes" id="UP000678545">
    <property type="component" value="Unassembled WGS sequence"/>
</dbReference>
<dbReference type="EMBL" id="JAGSPJ010000002">
    <property type="protein sequence ID" value="MBR7799863.1"/>
    <property type="molecule type" value="Genomic_DNA"/>
</dbReference>
<dbReference type="InterPro" id="IPR052043">
    <property type="entry name" value="PolySaccharide_Degr_Enz"/>
</dbReference>
<reference evidence="4" key="1">
    <citation type="submission" date="2021-04" db="EMBL/GenBank/DDBJ databases">
        <title>novel species isolated from subtropical streams in China.</title>
        <authorList>
            <person name="Lu H."/>
        </authorList>
    </citation>
    <scope>NUCLEOTIDE SEQUENCE</scope>
    <source>
        <strain evidence="4">FT137W</strain>
    </source>
</reference>
<evidence type="ECO:0000313" key="4">
    <source>
        <dbReference type="EMBL" id="MBR7799863.1"/>
    </source>
</evidence>
<dbReference type="InterPro" id="IPR012341">
    <property type="entry name" value="6hp_glycosidase-like_sf"/>
</dbReference>
<proteinExistence type="predicted"/>
<feature type="signal peptide" evidence="3">
    <location>
        <begin position="1"/>
        <end position="21"/>
    </location>
</feature>
<dbReference type="Pfam" id="PF07470">
    <property type="entry name" value="Glyco_hydro_88"/>
    <property type="match status" value="1"/>
</dbReference>
<keyword evidence="5" id="KW-1185">Reference proteome</keyword>
<evidence type="ECO:0000256" key="2">
    <source>
        <dbReference type="SAM" id="MobiDB-lite"/>
    </source>
</evidence>
<organism evidence="4 5">
    <name type="scientific">Undibacterium fentianense</name>
    <dbReference type="NCBI Taxonomy" id="2828728"/>
    <lineage>
        <taxon>Bacteria</taxon>
        <taxon>Pseudomonadati</taxon>
        <taxon>Pseudomonadota</taxon>
        <taxon>Betaproteobacteria</taxon>
        <taxon>Burkholderiales</taxon>
        <taxon>Oxalobacteraceae</taxon>
        <taxon>Undibacterium</taxon>
    </lineage>
</organism>
<evidence type="ECO:0000256" key="3">
    <source>
        <dbReference type="SAM" id="SignalP"/>
    </source>
</evidence>
<name>A0A941IDD7_9BURK</name>